<keyword evidence="4" id="KW-1185">Reference proteome</keyword>
<reference evidence="3 4" key="1">
    <citation type="journal article" date="2016" name="Int. J. Syst. Evol. Microbiol.">
        <title>Lysobacter erysipheiresistens sp. nov., an antagonist of powdery mildew, isolated from tobacco-cultivated soil.</title>
        <authorList>
            <person name="Xie B."/>
            <person name="Li T."/>
            <person name="Lin X."/>
            <person name="Wang C.J."/>
            <person name="Chen Y.J."/>
            <person name="Liu W.J."/>
            <person name="Zhao Z.W."/>
        </authorList>
    </citation>
    <scope>NUCLEOTIDE SEQUENCE [LARGE SCALE GENOMIC DNA]</scope>
    <source>
        <strain evidence="3 4">RS-LYSO-3</strain>
    </source>
</reference>
<gene>
    <name evidence="3" type="ORF">SNE34_01170</name>
</gene>
<dbReference type="PANTHER" id="PTHR30451">
    <property type="entry name" value="OUTER MEMBRANE USHER PROTEIN"/>
    <property type="match status" value="1"/>
</dbReference>
<comment type="caution">
    <text evidence="3">The sequence shown here is derived from an EMBL/GenBank/DDBJ whole genome shotgun (WGS) entry which is preliminary data.</text>
</comment>
<feature type="chain" id="PRO_5046119902" evidence="1">
    <location>
        <begin position="33"/>
        <end position="795"/>
    </location>
</feature>
<dbReference type="Gene3D" id="2.60.40.2070">
    <property type="match status" value="1"/>
</dbReference>
<dbReference type="EMBL" id="JAXGFP010000001">
    <property type="protein sequence ID" value="MEG3182626.1"/>
    <property type="molecule type" value="Genomic_DNA"/>
</dbReference>
<accession>A0ABU7YUP6</accession>
<dbReference type="Gene3D" id="2.60.40.3110">
    <property type="match status" value="1"/>
</dbReference>
<dbReference type="PANTHER" id="PTHR30451:SF5">
    <property type="entry name" value="SLR0019 PROTEIN"/>
    <property type="match status" value="1"/>
</dbReference>
<feature type="domain" description="PapC-like C-terminal" evidence="2">
    <location>
        <begin position="715"/>
        <end position="775"/>
    </location>
</feature>
<name>A0ABU7YUP6_9GAMM</name>
<dbReference type="InterPro" id="IPR025949">
    <property type="entry name" value="PapC-like_C"/>
</dbReference>
<feature type="signal peptide" evidence="1">
    <location>
        <begin position="1"/>
        <end position="32"/>
    </location>
</feature>
<keyword evidence="1" id="KW-0732">Signal</keyword>
<evidence type="ECO:0000313" key="3">
    <source>
        <dbReference type="EMBL" id="MEG3182626.1"/>
    </source>
</evidence>
<evidence type="ECO:0000256" key="1">
    <source>
        <dbReference type="SAM" id="SignalP"/>
    </source>
</evidence>
<proteinExistence type="predicted"/>
<dbReference type="InterPro" id="IPR043142">
    <property type="entry name" value="PapC-like_C_sf"/>
</dbReference>
<protein>
    <submittedName>
        <fullName evidence="3">Fimbria/pilus outer membrane usher protein</fullName>
    </submittedName>
</protein>
<dbReference type="InterPro" id="IPR000015">
    <property type="entry name" value="Fimb_usher"/>
</dbReference>
<organism evidence="3 4">
    <name type="scientific">Novilysobacter erysipheiresistens</name>
    <dbReference type="NCBI Taxonomy" id="1749332"/>
    <lineage>
        <taxon>Bacteria</taxon>
        <taxon>Pseudomonadati</taxon>
        <taxon>Pseudomonadota</taxon>
        <taxon>Gammaproteobacteria</taxon>
        <taxon>Lysobacterales</taxon>
        <taxon>Lysobacteraceae</taxon>
        <taxon>Novilysobacter</taxon>
    </lineage>
</organism>
<dbReference type="RefSeq" id="WP_332613920.1">
    <property type="nucleotide sequence ID" value="NZ_JAXGFP010000001.1"/>
</dbReference>
<dbReference type="Pfam" id="PF00577">
    <property type="entry name" value="Usher"/>
    <property type="match status" value="1"/>
</dbReference>
<dbReference type="Gene3D" id="2.60.40.2610">
    <property type="entry name" value="Outer membrane usher protein FimD, plug domain"/>
    <property type="match status" value="1"/>
</dbReference>
<dbReference type="Proteomes" id="UP001355056">
    <property type="component" value="Unassembled WGS sequence"/>
</dbReference>
<dbReference type="Pfam" id="PF13953">
    <property type="entry name" value="PapC_C"/>
    <property type="match status" value="1"/>
</dbReference>
<evidence type="ECO:0000313" key="4">
    <source>
        <dbReference type="Proteomes" id="UP001355056"/>
    </source>
</evidence>
<evidence type="ECO:0000259" key="2">
    <source>
        <dbReference type="Pfam" id="PF13953"/>
    </source>
</evidence>
<dbReference type="InterPro" id="IPR042186">
    <property type="entry name" value="FimD_plug_dom"/>
</dbReference>
<sequence>MAKPSSKRSRSAPRRVEPLLLLACCLPAHGLAAGLSVPALGPAPTAEADLPLYLEVELNQQATGLLLPFVSRDGRLFARADTLAKLDFELPDAPPGQLIALDQLPGVQVRYDAALQRVAITAPLSQLDLETTVIAPDRNEVLPATNSPGLLLNYDLYANHGQRSSNVTAYAELRAFGGHSGVFSTTAVTRAFRSDASEQWQGDSVRLDSSWEWSFPESMFSLSLGDTTSGNLGWTRAVRVGGIRIGRDFGLQPYRVTTPLPAFLGEVAVPSALELYVNGVKQYSGEVPVGPFQLISQPGINGAGNAQLVITDAFGAVRTLSFPFYASQNLLADGLSDWSLTAGLIREDYGLRSFSYDNRPVTSGEFRYGVADAFTIEAHGEAGGGLRNGGVGAVWSLGQAGIVSASYAGSDLDDQDGGLTALAYSWNNSRFNLSLSTQRTHDDYRDIASGYGQAPARASDRALVGWNSEQLGSFGASYLRLKYPESEASRYASAYWNRNFGRNLALNLSINQNLDDNDDRSLYLGISVNLGDRRALNTSLQRNAGRDSANVDISQSVPTVGGLSWRLRASHADGGGTSGLAEAGWLGEHGRVNGGVAGSSGDWYGYAGANGGLVLMSGDLFASRSVNDAFAVVSTGDIAGVPVKLENRLIGTTNDNGLLLVTPLNAWQRNRLAIDPMDLPANMRLGQVEMFAVPSDRAGTEVEFDVQPVRAAVVVLHDAAGTPLVAGSSAALRGKPASMTFVGYDGEVYLDALDSHNTLQVSTAGGTCRVSFDYPASTAPIPRIGPLTCTPEGSP</sequence>